<evidence type="ECO:0008006" key="9">
    <source>
        <dbReference type="Google" id="ProtNLM"/>
    </source>
</evidence>
<accession>A0A8C2QVA9</accession>
<feature type="transmembrane region" description="Helical" evidence="7">
    <location>
        <begin position="21"/>
        <end position="39"/>
    </location>
</feature>
<keyword evidence="3" id="KW-1003">Cell membrane</keyword>
<proteinExistence type="predicted"/>
<feature type="transmembrane region" description="Helical" evidence="7">
    <location>
        <begin position="79"/>
        <end position="96"/>
    </location>
</feature>
<dbReference type="GO" id="GO:0015232">
    <property type="term" value="F:heme transmembrane transporter activity"/>
    <property type="evidence" value="ECO:0007669"/>
    <property type="project" value="TreeGrafter"/>
</dbReference>
<dbReference type="SUPFAM" id="SSF103473">
    <property type="entry name" value="MFS general substrate transporter"/>
    <property type="match status" value="1"/>
</dbReference>
<dbReference type="PANTHER" id="PTHR10924">
    <property type="entry name" value="MAJOR FACILITATOR SUPERFAMILY PROTEIN-RELATED"/>
    <property type="match status" value="1"/>
</dbReference>
<dbReference type="Ensembl" id="ENSCHIT00010014978.1">
    <property type="protein sequence ID" value="ENSCHIP00010010552.1"/>
    <property type="gene ID" value="ENSCHIG00010007914.1"/>
</dbReference>
<feature type="transmembrane region" description="Helical" evidence="7">
    <location>
        <begin position="45"/>
        <end position="67"/>
    </location>
</feature>
<dbReference type="GO" id="GO:0020037">
    <property type="term" value="F:heme binding"/>
    <property type="evidence" value="ECO:0007669"/>
    <property type="project" value="TreeGrafter"/>
</dbReference>
<dbReference type="GO" id="GO:0097037">
    <property type="term" value="P:heme export"/>
    <property type="evidence" value="ECO:0007669"/>
    <property type="project" value="TreeGrafter"/>
</dbReference>
<sequence>MAPAGERPSCCFSLPPSGLNAGAFYALCTLLNRMVIFHYTGEGVIVGRIGLTIAVAGMLGTVISSIWLDRTKTYKETTLVLYIMTVVGMAGYTGTLNLGHLWIVYITAGIIGFSITGYLTLGFEFAVELTYPESEVVSSGLLNMSAQVGLSLGGGTGAMGLCSLLGSVG</sequence>
<dbReference type="InterPro" id="IPR049680">
    <property type="entry name" value="FLVCR1-2_SLC49-like"/>
</dbReference>
<protein>
    <recommendedName>
        <fullName evidence="9">Major facilitator superfamily (MFS) profile domain-containing protein</fullName>
    </recommendedName>
</protein>
<keyword evidence="4 7" id="KW-0812">Transmembrane</keyword>
<evidence type="ECO:0000256" key="3">
    <source>
        <dbReference type="ARBA" id="ARBA00022475"/>
    </source>
</evidence>
<keyword evidence="6 7" id="KW-0472">Membrane</keyword>
<keyword evidence="5 7" id="KW-1133">Transmembrane helix</keyword>
<evidence type="ECO:0000256" key="6">
    <source>
        <dbReference type="ARBA" id="ARBA00023136"/>
    </source>
</evidence>
<evidence type="ECO:0000313" key="8">
    <source>
        <dbReference type="Ensembl" id="ENSCHIP00010010552.1"/>
    </source>
</evidence>
<feature type="transmembrane region" description="Helical" evidence="7">
    <location>
        <begin position="102"/>
        <end position="121"/>
    </location>
</feature>
<keyword evidence="2" id="KW-0813">Transport</keyword>
<reference evidence="8" key="2">
    <citation type="submission" date="2025-08" db="UniProtKB">
        <authorList>
            <consortium name="Ensembl"/>
        </authorList>
    </citation>
    <scope>IDENTIFICATION</scope>
</reference>
<reference evidence="8" key="1">
    <citation type="submission" date="2019-03" db="EMBL/GenBank/DDBJ databases">
        <title>Genome sequencing and reference-guided assembly of Black Bengal Goat (Capra hircus).</title>
        <authorList>
            <person name="Siddiki A.Z."/>
            <person name="Baten A."/>
            <person name="Billah M."/>
            <person name="Alam M.A.U."/>
            <person name="Shawrob K.S.M."/>
            <person name="Saha S."/>
            <person name="Chowdhury M."/>
            <person name="Rahman A.H."/>
            <person name="Stear M."/>
            <person name="Miah G."/>
            <person name="Das G.B."/>
            <person name="Hossain M.M."/>
            <person name="Kumkum M."/>
            <person name="Islam M.S."/>
            <person name="Mollah A.M."/>
            <person name="Ahsan A."/>
            <person name="Tusar F."/>
            <person name="Khan M.K.I."/>
        </authorList>
    </citation>
    <scope>NUCLEOTIDE SEQUENCE [LARGE SCALE GENOMIC DNA]</scope>
</reference>
<evidence type="ECO:0000256" key="2">
    <source>
        <dbReference type="ARBA" id="ARBA00022448"/>
    </source>
</evidence>
<dbReference type="AlphaFoldDB" id="A0A8C2QVA9"/>
<comment type="subcellular location">
    <subcellularLocation>
        <location evidence="1">Cell membrane</location>
        <topology evidence="1">Multi-pass membrane protein</topology>
    </subcellularLocation>
</comment>
<evidence type="ECO:0000256" key="1">
    <source>
        <dbReference type="ARBA" id="ARBA00004651"/>
    </source>
</evidence>
<evidence type="ECO:0000256" key="7">
    <source>
        <dbReference type="SAM" id="Phobius"/>
    </source>
</evidence>
<evidence type="ECO:0000256" key="4">
    <source>
        <dbReference type="ARBA" id="ARBA00022692"/>
    </source>
</evidence>
<dbReference type="InterPro" id="IPR036259">
    <property type="entry name" value="MFS_trans_sf"/>
</dbReference>
<organism evidence="8">
    <name type="scientific">Capra hircus</name>
    <name type="common">Goat</name>
    <dbReference type="NCBI Taxonomy" id="9925"/>
    <lineage>
        <taxon>Eukaryota</taxon>
        <taxon>Metazoa</taxon>
        <taxon>Chordata</taxon>
        <taxon>Craniata</taxon>
        <taxon>Vertebrata</taxon>
        <taxon>Euteleostomi</taxon>
        <taxon>Mammalia</taxon>
        <taxon>Eutheria</taxon>
        <taxon>Laurasiatheria</taxon>
        <taxon>Artiodactyla</taxon>
        <taxon>Ruminantia</taxon>
        <taxon>Pecora</taxon>
        <taxon>Bovidae</taxon>
        <taxon>Caprinae</taxon>
        <taxon>Capra</taxon>
    </lineage>
</organism>
<evidence type="ECO:0000256" key="5">
    <source>
        <dbReference type="ARBA" id="ARBA00022989"/>
    </source>
</evidence>
<dbReference type="GO" id="GO:0005886">
    <property type="term" value="C:plasma membrane"/>
    <property type="evidence" value="ECO:0007669"/>
    <property type="project" value="UniProtKB-SubCell"/>
</dbReference>
<name>A0A8C2QVA9_CAPHI</name>
<dbReference type="PANTHER" id="PTHR10924:SF3">
    <property type="entry name" value="HEME TRANSPORTER FLVCR2"/>
    <property type="match status" value="1"/>
</dbReference>